<dbReference type="Proteomes" id="UP001189429">
    <property type="component" value="Unassembled WGS sequence"/>
</dbReference>
<evidence type="ECO:0000313" key="3">
    <source>
        <dbReference type="EMBL" id="CAK0904826.1"/>
    </source>
</evidence>
<reference evidence="3" key="1">
    <citation type="submission" date="2023-10" db="EMBL/GenBank/DDBJ databases">
        <authorList>
            <person name="Chen Y."/>
            <person name="Shah S."/>
            <person name="Dougan E. K."/>
            <person name="Thang M."/>
            <person name="Chan C."/>
        </authorList>
    </citation>
    <scope>NUCLEOTIDE SEQUENCE [LARGE SCALE GENOMIC DNA]</scope>
</reference>
<dbReference type="PROSITE" id="PS00108">
    <property type="entry name" value="PROTEIN_KINASE_ST"/>
    <property type="match status" value="1"/>
</dbReference>
<protein>
    <recommendedName>
        <fullName evidence="2">Protein kinase domain-containing protein</fullName>
    </recommendedName>
</protein>
<evidence type="ECO:0000256" key="1">
    <source>
        <dbReference type="SAM" id="MobiDB-lite"/>
    </source>
</evidence>
<keyword evidence="4" id="KW-1185">Reference proteome</keyword>
<dbReference type="InterPro" id="IPR000719">
    <property type="entry name" value="Prot_kinase_dom"/>
</dbReference>
<dbReference type="InterPro" id="IPR011009">
    <property type="entry name" value="Kinase-like_dom_sf"/>
</dbReference>
<feature type="domain" description="Protein kinase" evidence="2">
    <location>
        <begin position="1"/>
        <end position="311"/>
    </location>
</feature>
<dbReference type="PANTHER" id="PTHR24359:SF1">
    <property type="entry name" value="INHIBITOR OF NUCLEAR FACTOR KAPPA-B KINASE EPSILON SUBUNIT HOMOLOG 1-RELATED"/>
    <property type="match status" value="1"/>
</dbReference>
<comment type="caution">
    <text evidence="3">The sequence shown here is derived from an EMBL/GenBank/DDBJ whole genome shotgun (WGS) entry which is preliminary data.</text>
</comment>
<name>A0ABN9XXL4_9DINO</name>
<evidence type="ECO:0000313" key="4">
    <source>
        <dbReference type="Proteomes" id="UP001189429"/>
    </source>
</evidence>
<dbReference type="PANTHER" id="PTHR24359">
    <property type="entry name" value="SERINE/THREONINE-PROTEIN KINASE SBK1"/>
    <property type="match status" value="1"/>
</dbReference>
<sequence>MRAVGDAVVPGLAEWLAGAGLAWRLRSVEAWCERMGASTLEEVLEAFDELAEDLGLARAEREELSPAHRGGTGSESVLAFGPPECPRKYAYAVKSIGLSKLRRVADYPRILEMLHQEVAILFSLQHPRETCGCVFVQVAEGLRYIHSRGVAHRDLKPDNVLVCRSRRGEGPPEVKLTDFGHSRVVDDHFFGSVGTPLYMAPEVSAGLAAVDDRDADLWSLGVVLFVMLRYRLPAWLTDAQARQLRADLRTWMLKFRCSALTRGADVVITYGDDATVDWDRVRSAHAEVAQIMNYHIGARRPCSGTVEQELRSRGGHGGARPSPALPGAGPARATPATRAESEPAPLAASPRTAAQEAELAQAGMTLLAAALAGRGSTAAGAPQEPEPDPARLGAARAVRSPPAALAVDEDDARQRRFEARRHAHAARGSTGASPAGPVGVSPSRAKAPPPPSALPSSSAQPCSRRGEYTADGFCCC</sequence>
<dbReference type="SUPFAM" id="SSF56112">
    <property type="entry name" value="Protein kinase-like (PK-like)"/>
    <property type="match status" value="1"/>
</dbReference>
<dbReference type="Pfam" id="PF00069">
    <property type="entry name" value="Pkinase"/>
    <property type="match status" value="1"/>
</dbReference>
<feature type="region of interest" description="Disordered" evidence="1">
    <location>
        <begin position="304"/>
        <end position="356"/>
    </location>
</feature>
<gene>
    <name evidence="3" type="ORF">PCOR1329_LOCUS80744</name>
</gene>
<organism evidence="3 4">
    <name type="scientific">Prorocentrum cordatum</name>
    <dbReference type="NCBI Taxonomy" id="2364126"/>
    <lineage>
        <taxon>Eukaryota</taxon>
        <taxon>Sar</taxon>
        <taxon>Alveolata</taxon>
        <taxon>Dinophyceae</taxon>
        <taxon>Prorocentrales</taxon>
        <taxon>Prorocentraceae</taxon>
        <taxon>Prorocentrum</taxon>
    </lineage>
</organism>
<dbReference type="Gene3D" id="1.10.510.10">
    <property type="entry name" value="Transferase(Phosphotransferase) domain 1"/>
    <property type="match status" value="1"/>
</dbReference>
<dbReference type="SMART" id="SM00220">
    <property type="entry name" value="S_TKc"/>
    <property type="match status" value="1"/>
</dbReference>
<accession>A0ABN9XXL4</accession>
<feature type="region of interest" description="Disordered" evidence="1">
    <location>
        <begin position="376"/>
        <end position="468"/>
    </location>
</feature>
<dbReference type="PROSITE" id="PS50011">
    <property type="entry name" value="PROTEIN_KINASE_DOM"/>
    <property type="match status" value="1"/>
</dbReference>
<dbReference type="InterPro" id="IPR008271">
    <property type="entry name" value="Ser/Thr_kinase_AS"/>
</dbReference>
<evidence type="ECO:0000259" key="2">
    <source>
        <dbReference type="PROSITE" id="PS50011"/>
    </source>
</evidence>
<feature type="compositionally biased region" description="Low complexity" evidence="1">
    <location>
        <begin position="454"/>
        <end position="463"/>
    </location>
</feature>
<proteinExistence type="predicted"/>
<feature type="compositionally biased region" description="Low complexity" evidence="1">
    <location>
        <begin position="319"/>
        <end position="350"/>
    </location>
</feature>
<dbReference type="EMBL" id="CAUYUJ010021470">
    <property type="protein sequence ID" value="CAK0904826.1"/>
    <property type="molecule type" value="Genomic_DNA"/>
</dbReference>